<feature type="non-terminal residue" evidence="2">
    <location>
        <position position="1"/>
    </location>
</feature>
<feature type="region of interest" description="Disordered" evidence="1">
    <location>
        <begin position="72"/>
        <end position="114"/>
    </location>
</feature>
<keyword evidence="3" id="KW-1185">Reference proteome</keyword>
<evidence type="ECO:0000313" key="2">
    <source>
        <dbReference type="EMBL" id="KAL3322334.1"/>
    </source>
</evidence>
<reference evidence="2 3" key="1">
    <citation type="submission" date="2024-05" db="EMBL/GenBank/DDBJ databases">
        <title>De novo assembly of an allotetraploid wild potato.</title>
        <authorList>
            <person name="Hosaka A.J."/>
        </authorList>
    </citation>
    <scope>NUCLEOTIDE SEQUENCE [LARGE SCALE GENOMIC DNA]</scope>
    <source>
        <tissue evidence="2">Young leaves</tissue>
    </source>
</reference>
<dbReference type="EMBL" id="JBJKTR010000024">
    <property type="protein sequence ID" value="KAL3322334.1"/>
    <property type="molecule type" value="Genomic_DNA"/>
</dbReference>
<accession>A0ABD2QS29</accession>
<dbReference type="AlphaFoldDB" id="A0ABD2QS29"/>
<proteinExistence type="predicted"/>
<gene>
    <name evidence="2" type="ORF">AABB24_039786</name>
</gene>
<feature type="compositionally biased region" description="Low complexity" evidence="1">
    <location>
        <begin position="99"/>
        <end position="111"/>
    </location>
</feature>
<evidence type="ECO:0000256" key="1">
    <source>
        <dbReference type="SAM" id="MobiDB-lite"/>
    </source>
</evidence>
<dbReference type="Proteomes" id="UP001627284">
    <property type="component" value="Unassembled WGS sequence"/>
</dbReference>
<sequence>FFAFFMCTFACSDTRQFTSSPLHPYIFTPLNLSLPTVHLPYTSISLCSQNPSPYLKPSLCVSSMTNTSQVSLRPSKRLKNPSVSFSPVEISDSSMDDLPASSASNKKSSPSGHAIKKHKADSVDFKPEDLQLFWSSVEKAKFMAFKDKTSAPGRVICLNQLEGSHCLVSMYFNFQKLHLFFLLCENEVFEEPVKMYYANLRVSKDNGELETLVLGYCIVLSQDLLEKVFGTKFSGRIPFFSGNWPDDFEVTQNDPLLRKVRIFLILDPLLSVLNIESWLASLLLLCFPAKALLARSLFEMFLLCIV</sequence>
<comment type="caution">
    <text evidence="2">The sequence shown here is derived from an EMBL/GenBank/DDBJ whole genome shotgun (WGS) entry which is preliminary data.</text>
</comment>
<name>A0ABD2QS29_9SOLN</name>
<organism evidence="2 3">
    <name type="scientific">Solanum stoloniferum</name>
    <dbReference type="NCBI Taxonomy" id="62892"/>
    <lineage>
        <taxon>Eukaryota</taxon>
        <taxon>Viridiplantae</taxon>
        <taxon>Streptophyta</taxon>
        <taxon>Embryophyta</taxon>
        <taxon>Tracheophyta</taxon>
        <taxon>Spermatophyta</taxon>
        <taxon>Magnoliopsida</taxon>
        <taxon>eudicotyledons</taxon>
        <taxon>Gunneridae</taxon>
        <taxon>Pentapetalae</taxon>
        <taxon>asterids</taxon>
        <taxon>lamiids</taxon>
        <taxon>Solanales</taxon>
        <taxon>Solanaceae</taxon>
        <taxon>Solanoideae</taxon>
        <taxon>Solaneae</taxon>
        <taxon>Solanum</taxon>
    </lineage>
</organism>
<evidence type="ECO:0000313" key="3">
    <source>
        <dbReference type="Proteomes" id="UP001627284"/>
    </source>
</evidence>
<protein>
    <submittedName>
        <fullName evidence="2">Uncharacterized protein</fullName>
    </submittedName>
</protein>